<dbReference type="Pfam" id="PF13041">
    <property type="entry name" value="PPR_2"/>
    <property type="match status" value="1"/>
</dbReference>
<sequence length="670" mass="75624">MMYLQGVVILKRSKLSLHSFADSTWKLGFGNVAGGMGTSRSITTTRHNLLGSGVQSGIKSIQQQIINAVRLGERGKASNMLLGLGHQSCSITSDDFMEILKYCASLPDPLFAIDTWNAMVEKKTDLNERCFLLVMRALCNGGYLEEATNMINLSKEGFGLHDSLSMYNSLLRACLKVQSTDLVNQCLDLMERRMIGKNEVTYLELLKFAVQQQNLPAVNEIWKDYRKLYSPSMISLQSLIWSFARLGDLGSAYEKLQYMVALGIQGDVCIFRTVKVGLHSSRLDIPIPANGGLGLQKMDLEKYFSIPFEQLTCLYDRKEMTNFDLENRESVESIGLTKHLSKPAMRVLSLSFNILIHACGRVQNCELAEKLMMQVQKLGLEPSSHAYDGLIRAVAAKRGHREGMKVLRIMQQHNLKPLDSTLAALAVGCCKATELDLAEALLDHISNCPFAYPYNAFLDACEKMDQRERAVRMLAKMKQLKVRPDIRTYELMFLLFGAFDSPYQKADLLTHEDIAKRIKAIEMDMASNGIQHSHCSMKYLMKALGAAGMIKELLQYLGKAEDLFCRSKLYLLHKDAFLGTPIYNKVLHSLVEAKENHLAFETFKSMKSKDFCPDGNTYNIMIQCCVDLQHKFAFSLLSQMLRDGFFPTNVTYASLVKVDFLSDSFKRWKL</sequence>
<evidence type="ECO:0008006" key="5">
    <source>
        <dbReference type="Google" id="ProtNLM"/>
    </source>
</evidence>
<dbReference type="Proteomes" id="UP001159364">
    <property type="component" value="Linkage Group LG09"/>
</dbReference>
<dbReference type="InterPro" id="IPR011990">
    <property type="entry name" value="TPR-like_helical_dom_sf"/>
</dbReference>
<evidence type="ECO:0000256" key="1">
    <source>
        <dbReference type="ARBA" id="ARBA00022737"/>
    </source>
</evidence>
<dbReference type="PANTHER" id="PTHR47859">
    <property type="entry name" value="PENTATRICOPEPTIDE REPEAT-CONTAINING PROTEIN"/>
    <property type="match status" value="1"/>
</dbReference>
<accession>A0AAV8ST65</accession>
<reference evidence="3 4" key="1">
    <citation type="submission" date="2021-09" db="EMBL/GenBank/DDBJ databases">
        <title>Genomic insights and catalytic innovation underlie evolution of tropane alkaloids biosynthesis.</title>
        <authorList>
            <person name="Wang Y.-J."/>
            <person name="Tian T."/>
            <person name="Huang J.-P."/>
            <person name="Huang S.-X."/>
        </authorList>
    </citation>
    <scope>NUCLEOTIDE SEQUENCE [LARGE SCALE GENOMIC DNA]</scope>
    <source>
        <strain evidence="3">KIB-2018</strain>
        <tissue evidence="3">Leaf</tissue>
    </source>
</reference>
<dbReference type="PROSITE" id="PS51375">
    <property type="entry name" value="PPR"/>
    <property type="match status" value="2"/>
</dbReference>
<keyword evidence="4" id="KW-1185">Reference proteome</keyword>
<dbReference type="Gene3D" id="1.25.40.10">
    <property type="entry name" value="Tetratricopeptide repeat domain"/>
    <property type="match status" value="4"/>
</dbReference>
<evidence type="ECO:0000313" key="3">
    <source>
        <dbReference type="EMBL" id="KAJ8755154.1"/>
    </source>
</evidence>
<dbReference type="InterPro" id="IPR002885">
    <property type="entry name" value="PPR_rpt"/>
</dbReference>
<dbReference type="EMBL" id="JAIWQS010000009">
    <property type="protein sequence ID" value="KAJ8755154.1"/>
    <property type="molecule type" value="Genomic_DNA"/>
</dbReference>
<organism evidence="3 4">
    <name type="scientific">Erythroxylum novogranatense</name>
    <dbReference type="NCBI Taxonomy" id="1862640"/>
    <lineage>
        <taxon>Eukaryota</taxon>
        <taxon>Viridiplantae</taxon>
        <taxon>Streptophyta</taxon>
        <taxon>Embryophyta</taxon>
        <taxon>Tracheophyta</taxon>
        <taxon>Spermatophyta</taxon>
        <taxon>Magnoliopsida</taxon>
        <taxon>eudicotyledons</taxon>
        <taxon>Gunneridae</taxon>
        <taxon>Pentapetalae</taxon>
        <taxon>rosids</taxon>
        <taxon>fabids</taxon>
        <taxon>Malpighiales</taxon>
        <taxon>Erythroxylaceae</taxon>
        <taxon>Erythroxylum</taxon>
    </lineage>
</organism>
<dbReference type="AlphaFoldDB" id="A0AAV8ST65"/>
<protein>
    <recommendedName>
        <fullName evidence="5">Pentatricopeptide repeat-containing protein</fullName>
    </recommendedName>
</protein>
<comment type="caution">
    <text evidence="3">The sequence shown here is derived from an EMBL/GenBank/DDBJ whole genome shotgun (WGS) entry which is preliminary data.</text>
</comment>
<gene>
    <name evidence="3" type="ORF">K2173_018952</name>
</gene>
<name>A0AAV8ST65_9ROSI</name>
<evidence type="ECO:0000256" key="2">
    <source>
        <dbReference type="PROSITE-ProRule" id="PRU00708"/>
    </source>
</evidence>
<dbReference type="Pfam" id="PF13812">
    <property type="entry name" value="PPR_3"/>
    <property type="match status" value="3"/>
</dbReference>
<evidence type="ECO:0000313" key="4">
    <source>
        <dbReference type="Proteomes" id="UP001159364"/>
    </source>
</evidence>
<feature type="repeat" description="PPR" evidence="2">
    <location>
        <begin position="348"/>
        <end position="382"/>
    </location>
</feature>
<dbReference type="PANTHER" id="PTHR47859:SF1">
    <property type="entry name" value="PENTATRICOPEPTIDE REPEAT-CONTAINING PROTEIN"/>
    <property type="match status" value="1"/>
</dbReference>
<keyword evidence="1" id="KW-0677">Repeat</keyword>
<proteinExistence type="predicted"/>
<dbReference type="NCBIfam" id="TIGR00756">
    <property type="entry name" value="PPR"/>
    <property type="match status" value="2"/>
</dbReference>
<feature type="repeat" description="PPR" evidence="2">
    <location>
        <begin position="450"/>
        <end position="484"/>
    </location>
</feature>